<keyword evidence="4" id="KW-1185">Reference proteome</keyword>
<evidence type="ECO:0000256" key="1">
    <source>
        <dbReference type="SAM" id="MobiDB-lite"/>
    </source>
</evidence>
<evidence type="ECO:0000313" key="4">
    <source>
        <dbReference type="Proteomes" id="UP000183750"/>
    </source>
</evidence>
<feature type="region of interest" description="Disordered" evidence="1">
    <location>
        <begin position="1"/>
        <end position="99"/>
    </location>
</feature>
<feature type="transmembrane region" description="Helical" evidence="2">
    <location>
        <begin position="113"/>
        <end position="136"/>
    </location>
</feature>
<dbReference type="RefSeq" id="WP_074731548.1">
    <property type="nucleotide sequence ID" value="NZ_FNSQ01000005.1"/>
</dbReference>
<name>A0A1H4J3U8_9MICO</name>
<reference evidence="4" key="1">
    <citation type="submission" date="2016-10" db="EMBL/GenBank/DDBJ databases">
        <authorList>
            <person name="Varghese N."/>
            <person name="Submissions S."/>
        </authorList>
    </citation>
    <scope>NUCLEOTIDE SEQUENCE [LARGE SCALE GENOMIC DNA]</scope>
    <source>
        <strain evidence="4">DSM 16089</strain>
    </source>
</reference>
<evidence type="ECO:0000313" key="3">
    <source>
        <dbReference type="EMBL" id="SEB40891.1"/>
    </source>
</evidence>
<keyword evidence="2" id="KW-1133">Transmembrane helix</keyword>
<gene>
    <name evidence="3" type="ORF">SAMN04489807_0550</name>
</gene>
<proteinExistence type="predicted"/>
<dbReference type="Proteomes" id="UP000183750">
    <property type="component" value="Unassembled WGS sequence"/>
</dbReference>
<keyword evidence="2" id="KW-0812">Transmembrane</keyword>
<organism evidence="3 4">
    <name type="scientific">Microbacterium hydrocarbonoxydans</name>
    <dbReference type="NCBI Taxonomy" id="273678"/>
    <lineage>
        <taxon>Bacteria</taxon>
        <taxon>Bacillati</taxon>
        <taxon>Actinomycetota</taxon>
        <taxon>Actinomycetes</taxon>
        <taxon>Micrococcales</taxon>
        <taxon>Microbacteriaceae</taxon>
        <taxon>Microbacterium</taxon>
    </lineage>
</organism>
<dbReference type="OrthoDB" id="5084056at2"/>
<sequence>MSGDSTDPQNPEIPSADAVIPPPPSESSVPDAVIPPPPPESSVLDAVIPPPPPESSVPDAVIPPPPAEAMLPATRRSRPKPAILTGDQPAPVADDWAQPSVAPEVPTSGGYRALSVVIFGFLVLLLAAAIAGAVYLGTTTSFASVADADAIAVLASLRHG</sequence>
<evidence type="ECO:0000256" key="2">
    <source>
        <dbReference type="SAM" id="Phobius"/>
    </source>
</evidence>
<accession>A0A1H4J3U8</accession>
<feature type="compositionally biased region" description="Pro residues" evidence="1">
    <location>
        <begin position="48"/>
        <end position="67"/>
    </location>
</feature>
<dbReference type="AlphaFoldDB" id="A0A1H4J3U8"/>
<protein>
    <submittedName>
        <fullName evidence="3">Uncharacterized protein</fullName>
    </submittedName>
</protein>
<keyword evidence="2" id="KW-0472">Membrane</keyword>
<dbReference type="EMBL" id="FNSQ01000005">
    <property type="protein sequence ID" value="SEB40891.1"/>
    <property type="molecule type" value="Genomic_DNA"/>
</dbReference>